<dbReference type="STRING" id="1529.SAMN04487885_102107"/>
<dbReference type="PANTHER" id="PTHR44858:SF1">
    <property type="entry name" value="UDP-N-ACETYLGLUCOSAMINE--PEPTIDE N-ACETYLGLUCOSAMINYLTRANSFERASE SPINDLY-RELATED"/>
    <property type="match status" value="1"/>
</dbReference>
<proteinExistence type="predicted"/>
<evidence type="ECO:0000256" key="2">
    <source>
        <dbReference type="ARBA" id="ARBA00022803"/>
    </source>
</evidence>
<evidence type="ECO:0000256" key="1">
    <source>
        <dbReference type="ARBA" id="ARBA00022737"/>
    </source>
</evidence>
<dbReference type="SMART" id="SM00028">
    <property type="entry name" value="TPR"/>
    <property type="match status" value="5"/>
</dbReference>
<keyword evidence="3" id="KW-0812">Transmembrane</keyword>
<evidence type="ECO:0000256" key="3">
    <source>
        <dbReference type="SAM" id="Phobius"/>
    </source>
</evidence>
<organism evidence="5 6">
    <name type="scientific">Clostridium cadaveris</name>
    <dbReference type="NCBI Taxonomy" id="1529"/>
    <lineage>
        <taxon>Bacteria</taxon>
        <taxon>Bacillati</taxon>
        <taxon>Bacillota</taxon>
        <taxon>Clostridia</taxon>
        <taxon>Eubacteriales</taxon>
        <taxon>Clostridiaceae</taxon>
        <taxon>Clostridium</taxon>
    </lineage>
</organism>
<dbReference type="Proteomes" id="UP000246114">
    <property type="component" value="Unassembled WGS sequence"/>
</dbReference>
<feature type="transmembrane region" description="Helical" evidence="3">
    <location>
        <begin position="49"/>
        <end position="68"/>
    </location>
</feature>
<dbReference type="Pfam" id="PF13181">
    <property type="entry name" value="TPR_8"/>
    <property type="match status" value="1"/>
</dbReference>
<dbReference type="EMBL" id="FOOE01000002">
    <property type="protein sequence ID" value="SFF54395.1"/>
    <property type="molecule type" value="Genomic_DNA"/>
</dbReference>
<keyword evidence="2" id="KW-0802">TPR repeat</keyword>
<sequence length="611" mass="71432">MKDSIKGILEALKGVKEGIRLKDIKAEFNKEWKRVKGSFANFDIKNKKVVNFISVIAASAVIFCVYGYKANEIEKINSLTRLTVLNNGERYFYSGDYEKSINEYEKLFHKDGNPLWYCKIAEVYSVQGNLEKSKEYIELAKKELVNFEKSSAKYHGFEDIHKEILNYIVFNEYINKDYDMALKDGEAYIEIYKDNKHLIKTMIALYKSTENMDKAKDMLINYPVDNNSSYDKAEFARMLMLIDKWDEGFNELKEAWYIDKDEYKVYDVIAQISAYNRDDMVKRVSKLIEENNNEVAYKVWMAKIYSISADTAEESIELLDEIKANDIGSIQVNFMKANIHKDEKDMEGNESVIKTIIDDNQEDYRVLHTAAWYYFNKGQYEVALDYCSKSIEKNKNYPDNYGFLMPEILKALNNPKEGEPYFRTAIYMEPYNYNILLNIANFYWDTEKNSEKSLEYFGQAACIKPEDIEIKYSMAMINISINNFDKAIEILKQCIKEDESVPKYHRTLGTLYMVVGNTKEGIKETRAAYESDKNDVLNLNNAGCYYINFTDDIERGVYNLQKAYEGLNDTYDEYTKTTVKENYDKASKLLEQYLTEEEGESLKVPQLVLFY</sequence>
<evidence type="ECO:0000313" key="5">
    <source>
        <dbReference type="EMBL" id="SFF54395.1"/>
    </source>
</evidence>
<dbReference type="OrthoDB" id="1949098at2"/>
<reference evidence="4 7" key="2">
    <citation type="submission" date="2018-03" db="EMBL/GenBank/DDBJ databases">
        <title>The uncultured portion of the human microbiome is neutrally assembled.</title>
        <authorList>
            <person name="Jeraldo P."/>
            <person name="Boardman L."/>
            <person name="White B.A."/>
            <person name="Nelson H."/>
            <person name="Goldenfeld N."/>
            <person name="Chia N."/>
        </authorList>
    </citation>
    <scope>NUCLEOTIDE SEQUENCE [LARGE SCALE GENOMIC DNA]</scope>
    <source>
        <strain evidence="4">CIM:MAG 903</strain>
    </source>
</reference>
<accession>A0A1I2JHQ0</accession>
<dbReference type="SUPFAM" id="SSF48452">
    <property type="entry name" value="TPR-like"/>
    <property type="match status" value="2"/>
</dbReference>
<dbReference type="PANTHER" id="PTHR44858">
    <property type="entry name" value="TETRATRICOPEPTIDE REPEAT PROTEIN 6"/>
    <property type="match status" value="1"/>
</dbReference>
<evidence type="ECO:0000313" key="7">
    <source>
        <dbReference type="Proteomes" id="UP000246114"/>
    </source>
</evidence>
<evidence type="ECO:0000313" key="6">
    <source>
        <dbReference type="Proteomes" id="UP000182135"/>
    </source>
</evidence>
<dbReference type="EMBL" id="QAMZ01000053">
    <property type="protein sequence ID" value="PWL51920.1"/>
    <property type="molecule type" value="Genomic_DNA"/>
</dbReference>
<dbReference type="eggNOG" id="COG0457">
    <property type="taxonomic scope" value="Bacteria"/>
</dbReference>
<keyword evidence="3" id="KW-0472">Membrane</keyword>
<name>A0A1I2JHQ0_9CLOT</name>
<dbReference type="RefSeq" id="WP_051196177.1">
    <property type="nucleotide sequence ID" value="NZ_FOOE01000002.1"/>
</dbReference>
<keyword evidence="1" id="KW-0677">Repeat</keyword>
<evidence type="ECO:0000313" key="4">
    <source>
        <dbReference type="EMBL" id="PWL51920.1"/>
    </source>
</evidence>
<dbReference type="Proteomes" id="UP000182135">
    <property type="component" value="Unassembled WGS sequence"/>
</dbReference>
<reference evidence="5 6" key="1">
    <citation type="submission" date="2016-10" db="EMBL/GenBank/DDBJ databases">
        <authorList>
            <person name="de Groot N.N."/>
        </authorList>
    </citation>
    <scope>NUCLEOTIDE SEQUENCE [LARGE SCALE GENOMIC DNA]</scope>
    <source>
        <strain evidence="5 6">NLAE-zl-G419</strain>
    </source>
</reference>
<dbReference type="InterPro" id="IPR011990">
    <property type="entry name" value="TPR-like_helical_dom_sf"/>
</dbReference>
<dbReference type="InterPro" id="IPR019734">
    <property type="entry name" value="TPR_rpt"/>
</dbReference>
<dbReference type="InterPro" id="IPR050498">
    <property type="entry name" value="Ycf3"/>
</dbReference>
<gene>
    <name evidence="4" type="ORF">DBY38_13335</name>
    <name evidence="5" type="ORF">SAMN04487885_102107</name>
</gene>
<keyword evidence="6" id="KW-1185">Reference proteome</keyword>
<dbReference type="Gene3D" id="1.25.40.10">
    <property type="entry name" value="Tetratricopeptide repeat domain"/>
    <property type="match status" value="2"/>
</dbReference>
<keyword evidence="3" id="KW-1133">Transmembrane helix</keyword>
<protein>
    <submittedName>
        <fullName evidence="4">Tetratricopeptide repeat protein</fullName>
    </submittedName>
    <submittedName>
        <fullName evidence="5">Tetratricopeptide repeat-containing protein</fullName>
    </submittedName>
</protein>
<dbReference type="AlphaFoldDB" id="A0A1I2JHQ0"/>